<dbReference type="AlphaFoldDB" id="A0AAF0ZCT2"/>
<sequence length="198" mass="22766">MLIVIRKTGASFIFFCSSEMCIICYEQYPLRRLFWSHVNFTYTKSSNTAAIFCHIRSDPDAVAKSLHNFVNYGKRKEESVAELPVTLLVKLFSVEKLWAKGLCESTYEASWLSKTKDSKVFCINGTDPDVVVYGKRKKESVAELLITLLVKSVEKLWSKELCRSTYEESWLSKTWDSKVCCISIVIFHLLMFVVLSNL</sequence>
<protein>
    <submittedName>
        <fullName evidence="1">Uncharacterized protein</fullName>
    </submittedName>
</protein>
<evidence type="ECO:0000313" key="1">
    <source>
        <dbReference type="EMBL" id="WMV37471.1"/>
    </source>
</evidence>
<evidence type="ECO:0000313" key="2">
    <source>
        <dbReference type="Proteomes" id="UP001234989"/>
    </source>
</evidence>
<dbReference type="Proteomes" id="UP001234989">
    <property type="component" value="Chromosome 7"/>
</dbReference>
<reference evidence="1" key="1">
    <citation type="submission" date="2023-08" db="EMBL/GenBank/DDBJ databases">
        <title>A de novo genome assembly of Solanum verrucosum Schlechtendal, a Mexican diploid species geographically isolated from the other diploid A-genome species in potato relatives.</title>
        <authorList>
            <person name="Hosaka K."/>
        </authorList>
    </citation>
    <scope>NUCLEOTIDE SEQUENCE</scope>
    <source>
        <tissue evidence="1">Young leaves</tissue>
    </source>
</reference>
<dbReference type="EMBL" id="CP133618">
    <property type="protein sequence ID" value="WMV37471.1"/>
    <property type="molecule type" value="Genomic_DNA"/>
</dbReference>
<organism evidence="1 2">
    <name type="scientific">Solanum verrucosum</name>
    <dbReference type="NCBI Taxonomy" id="315347"/>
    <lineage>
        <taxon>Eukaryota</taxon>
        <taxon>Viridiplantae</taxon>
        <taxon>Streptophyta</taxon>
        <taxon>Embryophyta</taxon>
        <taxon>Tracheophyta</taxon>
        <taxon>Spermatophyta</taxon>
        <taxon>Magnoliopsida</taxon>
        <taxon>eudicotyledons</taxon>
        <taxon>Gunneridae</taxon>
        <taxon>Pentapetalae</taxon>
        <taxon>asterids</taxon>
        <taxon>lamiids</taxon>
        <taxon>Solanales</taxon>
        <taxon>Solanaceae</taxon>
        <taxon>Solanoideae</taxon>
        <taxon>Solaneae</taxon>
        <taxon>Solanum</taxon>
    </lineage>
</organism>
<name>A0AAF0ZCT2_SOLVR</name>
<gene>
    <name evidence="1" type="ORF">MTR67_030856</name>
</gene>
<keyword evidence="2" id="KW-1185">Reference proteome</keyword>
<accession>A0AAF0ZCT2</accession>
<proteinExistence type="predicted"/>